<gene>
    <name evidence="1" type="ORF">MNBD_GAMMA06-1679</name>
</gene>
<name>A0A3B0WDW1_9ZZZZ</name>
<protein>
    <recommendedName>
        <fullName evidence="2">DUF2066 domain-containing protein</fullName>
    </recommendedName>
</protein>
<evidence type="ECO:0000313" key="1">
    <source>
        <dbReference type="EMBL" id="VAW50600.1"/>
    </source>
</evidence>
<dbReference type="EMBL" id="UOFD01000017">
    <property type="protein sequence ID" value="VAW50600.1"/>
    <property type="molecule type" value="Genomic_DNA"/>
</dbReference>
<organism evidence="1">
    <name type="scientific">hydrothermal vent metagenome</name>
    <dbReference type="NCBI Taxonomy" id="652676"/>
    <lineage>
        <taxon>unclassified sequences</taxon>
        <taxon>metagenomes</taxon>
        <taxon>ecological metagenomes</taxon>
    </lineage>
</organism>
<dbReference type="AlphaFoldDB" id="A0A3B0WDW1"/>
<sequence>MPQLFQLKVKIFFIIYALFAFNQVIAGNATALYNVDVLVKNESANTRWGALKNGLDEVFVRISGDSIVMDKLKRPPASRYVKQYSYEPVENPVLDDKGMVLSHLLKIQYDGRSMEKYLRDNAFPVWGEHRADVVIWLAIRDGKNEYVLKSTDQSVIKAAADTALQRRGISERWPLYDSKDKKIIKVADIRGGFKDPIIAASKRYSRGPALTGSLIWNGKKWQSSWSLLMVSGDKLWSIEDADYNSLISKAVDRAADAMGVVFAIHGVGKNQQLITAQLEIQAVNSIKKYRKLENYLQGLSAVVTVKPLKVDDQSAIFEVVLRSSEEDFLNLVKNDAELTYVEPIYVEPTKKQKPAQVSAEKNQRVVNDLAVESSAITKKIDNTTATAKDNTANNAVNPLPEDVTPQLPIYHYKLNN</sequence>
<proteinExistence type="predicted"/>
<accession>A0A3B0WDW1</accession>
<dbReference type="Pfam" id="PF09839">
    <property type="entry name" value="DUF2066"/>
    <property type="match status" value="1"/>
</dbReference>
<reference evidence="1" key="1">
    <citation type="submission" date="2018-06" db="EMBL/GenBank/DDBJ databases">
        <authorList>
            <person name="Zhirakovskaya E."/>
        </authorList>
    </citation>
    <scope>NUCLEOTIDE SEQUENCE</scope>
</reference>
<dbReference type="InterPro" id="IPR018642">
    <property type="entry name" value="DUF2066"/>
</dbReference>
<evidence type="ECO:0008006" key="2">
    <source>
        <dbReference type="Google" id="ProtNLM"/>
    </source>
</evidence>